<dbReference type="RefSeq" id="WP_072358526.1">
    <property type="nucleotide sequence ID" value="NZ_CP017921.1"/>
</dbReference>
<feature type="domain" description="4Fe-4S ferredoxin-type" evidence="5">
    <location>
        <begin position="31"/>
        <end position="58"/>
    </location>
</feature>
<evidence type="ECO:0000256" key="3">
    <source>
        <dbReference type="ARBA" id="ARBA00023004"/>
    </source>
</evidence>
<dbReference type="AlphaFoldDB" id="A0A1L3Q0W6"/>
<evidence type="ECO:0000256" key="4">
    <source>
        <dbReference type="ARBA" id="ARBA00023014"/>
    </source>
</evidence>
<dbReference type="PANTHER" id="PTHR24960">
    <property type="entry name" value="PHOTOSYSTEM I IRON-SULFUR CENTER-RELATED"/>
    <property type="match status" value="1"/>
</dbReference>
<sequence length="58" mass="6000">MVAIINVDECVGCGACVDECPSEAISMNDENIAVVDAEECVDCGACVDVCPTEAITME</sequence>
<dbReference type="EMBL" id="FNMU01000001">
    <property type="protein sequence ID" value="SDW11991.1"/>
    <property type="molecule type" value="Genomic_DNA"/>
</dbReference>
<dbReference type="GO" id="GO:0046872">
    <property type="term" value="F:metal ion binding"/>
    <property type="evidence" value="ECO:0007669"/>
    <property type="project" value="UniProtKB-KW"/>
</dbReference>
<dbReference type="PROSITE" id="PS51379">
    <property type="entry name" value="4FE4S_FER_2"/>
    <property type="match status" value="2"/>
</dbReference>
<evidence type="ECO:0000256" key="1">
    <source>
        <dbReference type="ARBA" id="ARBA00022485"/>
    </source>
</evidence>
<evidence type="ECO:0000313" key="7">
    <source>
        <dbReference type="EMBL" id="RNI10604.1"/>
    </source>
</evidence>
<dbReference type="Proteomes" id="UP000186879">
    <property type="component" value="Chromosome"/>
</dbReference>
<dbReference type="PANTHER" id="PTHR24960:SF79">
    <property type="entry name" value="PHOTOSYSTEM I IRON-SULFUR CENTER"/>
    <property type="match status" value="1"/>
</dbReference>
<dbReference type="PROSITE" id="PS00198">
    <property type="entry name" value="4FE4S_FER_1"/>
    <property type="match status" value="1"/>
</dbReference>
<dbReference type="InterPro" id="IPR017900">
    <property type="entry name" value="4Fe4S_Fe_S_CS"/>
</dbReference>
<evidence type="ECO:0000313" key="11">
    <source>
        <dbReference type="Proteomes" id="UP000267921"/>
    </source>
</evidence>
<dbReference type="Proteomes" id="UP000267921">
    <property type="component" value="Unassembled WGS sequence"/>
</dbReference>
<keyword evidence="4" id="KW-0411">Iron-sulfur</keyword>
<reference evidence="8 10" key="2">
    <citation type="submission" date="2016-10" db="EMBL/GenBank/DDBJ databases">
        <authorList>
            <person name="de Groot N.N."/>
        </authorList>
    </citation>
    <scope>NUCLEOTIDE SEQUENCE [LARGE SCALE GENOMIC DNA]</scope>
    <source>
        <strain evidence="8 10">Z-7982</strain>
    </source>
</reference>
<gene>
    <name evidence="6" type="ORF">BHR79_02765</name>
    <name evidence="7" type="ORF">EFE40_00015</name>
    <name evidence="8" type="ORF">SAMN04515625_0380</name>
</gene>
<dbReference type="GeneID" id="30582645"/>
<dbReference type="EMBL" id="CP017921">
    <property type="protein sequence ID" value="APH38518.1"/>
    <property type="molecule type" value="Genomic_DNA"/>
</dbReference>
<protein>
    <submittedName>
        <fullName evidence="7">4Fe-4S dicluster domain-containing protein</fullName>
    </submittedName>
    <submittedName>
        <fullName evidence="6">Ferredoxin</fullName>
    </submittedName>
</protein>
<keyword evidence="1" id="KW-0004">4Fe-4S</keyword>
<evidence type="ECO:0000313" key="8">
    <source>
        <dbReference type="EMBL" id="SDW11991.1"/>
    </source>
</evidence>
<dbReference type="Pfam" id="PF14697">
    <property type="entry name" value="Fer4_21"/>
    <property type="match status" value="1"/>
</dbReference>
<proteinExistence type="predicted"/>
<reference evidence="7 11" key="3">
    <citation type="submission" date="2018-10" db="EMBL/GenBank/DDBJ databases">
        <title>Cultivation of a novel Methanohalophilus strain from Kebrit Deep of the Red Sea and a genomic comparison of members of the genus Methanohalophilus.</title>
        <authorList>
            <person name="Guan Y."/>
            <person name="Ngugi D.K."/>
            <person name="Stingl U."/>
        </authorList>
    </citation>
    <scope>NUCLEOTIDE SEQUENCE [LARGE SCALE GENOMIC DNA]</scope>
    <source>
        <strain evidence="7 11">DSM 3094</strain>
    </source>
</reference>
<feature type="domain" description="4Fe-4S ferredoxin-type" evidence="5">
    <location>
        <begin position="1"/>
        <end position="30"/>
    </location>
</feature>
<dbReference type="SUPFAM" id="SSF54862">
    <property type="entry name" value="4Fe-4S ferredoxins"/>
    <property type="match status" value="1"/>
</dbReference>
<dbReference type="GO" id="GO:0051539">
    <property type="term" value="F:4 iron, 4 sulfur cluster binding"/>
    <property type="evidence" value="ECO:0007669"/>
    <property type="project" value="UniProtKB-KW"/>
</dbReference>
<dbReference type="Proteomes" id="UP000198669">
    <property type="component" value="Unassembled WGS sequence"/>
</dbReference>
<evidence type="ECO:0000313" key="9">
    <source>
        <dbReference type="Proteomes" id="UP000186879"/>
    </source>
</evidence>
<dbReference type="STRING" id="2177.BHR79_02765"/>
<evidence type="ECO:0000313" key="10">
    <source>
        <dbReference type="Proteomes" id="UP000198669"/>
    </source>
</evidence>
<evidence type="ECO:0000259" key="5">
    <source>
        <dbReference type="PROSITE" id="PS51379"/>
    </source>
</evidence>
<name>A0A1L3Q0W6_9EURY</name>
<dbReference type="Gene3D" id="3.30.70.20">
    <property type="match status" value="2"/>
</dbReference>
<reference evidence="6 9" key="1">
    <citation type="submission" date="2016-10" db="EMBL/GenBank/DDBJ databases">
        <title>Methanohalophilus halophilus.</title>
        <authorList>
            <person name="L'haridon S."/>
        </authorList>
    </citation>
    <scope>NUCLEOTIDE SEQUENCE [LARGE SCALE GENOMIC DNA]</scope>
    <source>
        <strain evidence="6 9">Z-7982</strain>
    </source>
</reference>
<dbReference type="OrthoDB" id="5583at2157"/>
<accession>A0A1L3Q0W6</accession>
<dbReference type="KEGG" id="mhaz:BHR79_02765"/>
<organism evidence="6 9">
    <name type="scientific">Methanohalophilus halophilus</name>
    <dbReference type="NCBI Taxonomy" id="2177"/>
    <lineage>
        <taxon>Archaea</taxon>
        <taxon>Methanobacteriati</taxon>
        <taxon>Methanobacteriota</taxon>
        <taxon>Stenosarchaea group</taxon>
        <taxon>Methanomicrobia</taxon>
        <taxon>Methanosarcinales</taxon>
        <taxon>Methanosarcinaceae</taxon>
        <taxon>Methanohalophilus</taxon>
    </lineage>
</organism>
<evidence type="ECO:0000256" key="2">
    <source>
        <dbReference type="ARBA" id="ARBA00022723"/>
    </source>
</evidence>
<dbReference type="GO" id="GO:0016491">
    <property type="term" value="F:oxidoreductase activity"/>
    <property type="evidence" value="ECO:0007669"/>
    <property type="project" value="UniProtKB-ARBA"/>
</dbReference>
<evidence type="ECO:0000313" key="6">
    <source>
        <dbReference type="EMBL" id="APH38518.1"/>
    </source>
</evidence>
<keyword evidence="9" id="KW-1185">Reference proteome</keyword>
<dbReference type="InterPro" id="IPR017896">
    <property type="entry name" value="4Fe4S_Fe-S-bd"/>
</dbReference>
<dbReference type="InterPro" id="IPR050157">
    <property type="entry name" value="PSI_iron-sulfur_center"/>
</dbReference>
<keyword evidence="3" id="KW-0408">Iron</keyword>
<dbReference type="EMBL" id="RJJG01000001">
    <property type="protein sequence ID" value="RNI10604.1"/>
    <property type="molecule type" value="Genomic_DNA"/>
</dbReference>
<keyword evidence="2" id="KW-0479">Metal-binding</keyword>